<protein>
    <submittedName>
        <fullName evidence="3">Uncharacterized protein</fullName>
    </submittedName>
</protein>
<organism evidence="3 4">
    <name type="scientific">Roseofilum halophilum BLCC-M91</name>
    <dbReference type="NCBI Taxonomy" id="3022259"/>
    <lineage>
        <taxon>Bacteria</taxon>
        <taxon>Bacillati</taxon>
        <taxon>Cyanobacteriota</taxon>
        <taxon>Cyanophyceae</taxon>
        <taxon>Desertifilales</taxon>
        <taxon>Desertifilaceae</taxon>
        <taxon>Roseofilum</taxon>
        <taxon>Roseofilum halophilum</taxon>
    </lineage>
</organism>
<sequence length="864" mass="94658">MTPQTDQRQALITEIDSVLSKTQSRLPWVMAGEVSQQRRVLRRVREYLASVPTSPTPGASRQGQLPPATRQTPPSRRRMSLLGADLSQQSQPAPTPENSANQQIVQAVVQDLRNSILIPLQAEIADLQNQREQMRQELQYLDQQRRNNAMSGQSQKMMTEFFQTLIDRCAESLTQQVAQNLADLQVELLQYRPPEPHDPILAPDSNADPSLLTPQERLDQLRALQSQSDKLLKTLDASINVVFETLQSNLQSYSESMTNGIEHMYSLGQQGEVMFNALVNRLASQLGREASSYMQTRPEDSAGGALENTSGGKSLNPSEIEDRVDRAEEKAPTPAPEEPSVIAPNDAEDLLESVDLAQEMEESENQESLDAQEAEDILDEEIASEFFEQFEDLEEAVEITEVEEETRDRSSGESTSDDSMQGDELYDALFGSDRFTTGEILQPGESDDPLQELTQETPEEAIAQEPEPEPPEEAIADTLESDLFEGLGDEETPEEAIASTEGEEVPPEPEDVSSTDSVVESNLFEGAPPPSQVEDPVSLETFMELFGEENEPTPISSESLETTWDTGNLLESTEDVYIPASPDEVLLPTDTEEPEELSQLNLQGEVLEQLSQDLFSLEGDEPPVPSPVPEESAEDIFGSLEAASSALDEPEEPAQTPEAQEDIFGSLEAASSALDEPEEEASPKTENFLDEILDAPEPSPPEPETLENGGGSEPSVTADSLFEGFAEAPESSELSDSPAIASEEETSENPMDWPESLTIDTVFEQESGTVEAEEPSSITLDNMFEEETPGDQSKIDPSKQGGTSTIENMFDGFLRGEVSDLDLDQPPSSPTPSTTSEESFSVDDVFEGFGEDDPDPPLNSLNKN</sequence>
<feature type="region of interest" description="Disordered" evidence="2">
    <location>
        <begin position="49"/>
        <end position="77"/>
    </location>
</feature>
<reference evidence="3 4" key="1">
    <citation type="submission" date="2023-01" db="EMBL/GenBank/DDBJ databases">
        <title>Novel diversity within Roseofilum (Cyanobacteria; Desertifilaceae) from marine benthic mats with descriptions of four novel species.</title>
        <authorList>
            <person name="Wang Y."/>
            <person name="Berthold D.E."/>
            <person name="Hu J."/>
            <person name="Lefler F.W."/>
            <person name="Laughinghouse H.D. IV."/>
        </authorList>
    </citation>
    <scope>NUCLEOTIDE SEQUENCE [LARGE SCALE GENOMIC DNA]</scope>
    <source>
        <strain evidence="3 4">BLCC-M91</strain>
    </source>
</reference>
<evidence type="ECO:0000313" key="4">
    <source>
        <dbReference type="Proteomes" id="UP001231370"/>
    </source>
</evidence>
<keyword evidence="4" id="KW-1185">Reference proteome</keyword>
<keyword evidence="1" id="KW-0175">Coiled coil</keyword>
<feature type="region of interest" description="Disordered" evidence="2">
    <location>
        <begin position="612"/>
        <end position="864"/>
    </location>
</feature>
<dbReference type="Proteomes" id="UP001231370">
    <property type="component" value="Unassembled WGS sequence"/>
</dbReference>
<gene>
    <name evidence="3" type="ORF">PJF56_17925</name>
</gene>
<comment type="caution">
    <text evidence="3">The sequence shown here is derived from an EMBL/GenBank/DDBJ whole genome shotgun (WGS) entry which is preliminary data.</text>
</comment>
<evidence type="ECO:0000256" key="1">
    <source>
        <dbReference type="SAM" id="Coils"/>
    </source>
</evidence>
<feature type="coiled-coil region" evidence="1">
    <location>
        <begin position="117"/>
        <end position="147"/>
    </location>
</feature>
<feature type="compositionally biased region" description="Acidic residues" evidence="2">
    <location>
        <begin position="840"/>
        <end position="855"/>
    </location>
</feature>
<evidence type="ECO:0000313" key="3">
    <source>
        <dbReference type="EMBL" id="MDJ1180741.1"/>
    </source>
</evidence>
<feature type="region of interest" description="Disordered" evidence="2">
    <location>
        <begin position="290"/>
        <end position="345"/>
    </location>
</feature>
<feature type="compositionally biased region" description="Acidic residues" evidence="2">
    <location>
        <begin position="466"/>
        <end position="494"/>
    </location>
</feature>
<feature type="compositionally biased region" description="Acidic residues" evidence="2">
    <location>
        <begin position="501"/>
        <end position="513"/>
    </location>
</feature>
<feature type="compositionally biased region" description="Basic and acidic residues" evidence="2">
    <location>
        <begin position="320"/>
        <end position="331"/>
    </location>
</feature>
<accession>A0ABT7BQI2</accession>
<feature type="region of interest" description="Disordered" evidence="2">
    <location>
        <begin position="399"/>
        <end position="535"/>
    </location>
</feature>
<dbReference type="RefSeq" id="WP_283764042.1">
    <property type="nucleotide sequence ID" value="NZ_JAQPOK010000136.1"/>
</dbReference>
<feature type="compositionally biased region" description="Polar residues" evidence="2">
    <location>
        <begin position="307"/>
        <end position="317"/>
    </location>
</feature>
<feature type="compositionally biased region" description="Low complexity" evidence="2">
    <location>
        <begin position="454"/>
        <end position="465"/>
    </location>
</feature>
<dbReference type="EMBL" id="JAQPOK010000136">
    <property type="protein sequence ID" value="MDJ1180741.1"/>
    <property type="molecule type" value="Genomic_DNA"/>
</dbReference>
<name>A0ABT7BQI2_9CYAN</name>
<evidence type="ECO:0000256" key="2">
    <source>
        <dbReference type="SAM" id="MobiDB-lite"/>
    </source>
</evidence>
<feature type="compositionally biased region" description="Polar residues" evidence="2">
    <location>
        <begin position="51"/>
        <end position="74"/>
    </location>
</feature>
<proteinExistence type="predicted"/>